<organism evidence="3 4">
    <name type="scientific">Pontibacillus salicampi</name>
    <dbReference type="NCBI Taxonomy" id="1449801"/>
    <lineage>
        <taxon>Bacteria</taxon>
        <taxon>Bacillati</taxon>
        <taxon>Bacillota</taxon>
        <taxon>Bacilli</taxon>
        <taxon>Bacillales</taxon>
        <taxon>Bacillaceae</taxon>
        <taxon>Pontibacillus</taxon>
    </lineage>
</organism>
<keyword evidence="2" id="KW-0732">Signal</keyword>
<evidence type="ECO:0008006" key="5">
    <source>
        <dbReference type="Google" id="ProtNLM"/>
    </source>
</evidence>
<accession>A0ABV6LLC2</accession>
<keyword evidence="4" id="KW-1185">Reference proteome</keyword>
<proteinExistence type="predicted"/>
<feature type="signal peptide" evidence="2">
    <location>
        <begin position="1"/>
        <end position="22"/>
    </location>
</feature>
<feature type="compositionally biased region" description="Acidic residues" evidence="1">
    <location>
        <begin position="24"/>
        <end position="56"/>
    </location>
</feature>
<gene>
    <name evidence="3" type="ORF">ACFFGV_06125</name>
</gene>
<comment type="caution">
    <text evidence="3">The sequence shown here is derived from an EMBL/GenBank/DDBJ whole genome shotgun (WGS) entry which is preliminary data.</text>
</comment>
<feature type="chain" id="PRO_5046830474" description="Lipoprotein" evidence="2">
    <location>
        <begin position="23"/>
        <end position="199"/>
    </location>
</feature>
<feature type="region of interest" description="Disordered" evidence="1">
    <location>
        <begin position="20"/>
        <end position="63"/>
    </location>
</feature>
<sequence length="199" mass="21277">MKKLLLMLGLATVLVAAGCANGEEGGDSQEEENQTEENTETEENNSTEESSSEEGDSAQSALMDSQLSLIEAVRSQNAKIVAVQGNIAKLSETEGEEKEELKTTIEEGAKGAQTAADEAISNLDSLEPASDLPDDQKETFNNAVSDLKSYFEEAKSALDAPMEADFSAADEKFSAFSDKMTQLYDGTELVAPDFAKELS</sequence>
<reference evidence="3 4" key="1">
    <citation type="submission" date="2024-09" db="EMBL/GenBank/DDBJ databases">
        <authorList>
            <person name="Sun Q."/>
            <person name="Mori K."/>
        </authorList>
    </citation>
    <scope>NUCLEOTIDE SEQUENCE [LARGE SCALE GENOMIC DNA]</scope>
    <source>
        <strain evidence="3 4">NCAIM B.02529</strain>
    </source>
</reference>
<evidence type="ECO:0000256" key="1">
    <source>
        <dbReference type="SAM" id="MobiDB-lite"/>
    </source>
</evidence>
<dbReference type="RefSeq" id="WP_377345711.1">
    <property type="nucleotide sequence ID" value="NZ_JBHLTP010000003.1"/>
</dbReference>
<dbReference type="PROSITE" id="PS51257">
    <property type="entry name" value="PROKAR_LIPOPROTEIN"/>
    <property type="match status" value="1"/>
</dbReference>
<name>A0ABV6LLC2_9BACI</name>
<dbReference type="Proteomes" id="UP001589836">
    <property type="component" value="Unassembled WGS sequence"/>
</dbReference>
<evidence type="ECO:0000256" key="2">
    <source>
        <dbReference type="SAM" id="SignalP"/>
    </source>
</evidence>
<protein>
    <recommendedName>
        <fullName evidence="5">Lipoprotein</fullName>
    </recommendedName>
</protein>
<dbReference type="EMBL" id="JBHLTP010000003">
    <property type="protein sequence ID" value="MFC0523171.1"/>
    <property type="molecule type" value="Genomic_DNA"/>
</dbReference>
<evidence type="ECO:0000313" key="4">
    <source>
        <dbReference type="Proteomes" id="UP001589836"/>
    </source>
</evidence>
<evidence type="ECO:0000313" key="3">
    <source>
        <dbReference type="EMBL" id="MFC0523171.1"/>
    </source>
</evidence>